<dbReference type="EMBL" id="CP031264">
    <property type="protein sequence ID" value="AXI76530.1"/>
    <property type="molecule type" value="Genomic_DNA"/>
</dbReference>
<keyword evidence="2" id="KW-1185">Reference proteome</keyword>
<protein>
    <recommendedName>
        <fullName evidence="3">Lantibiotic dehydratase domain protein</fullName>
    </recommendedName>
</protein>
<evidence type="ECO:0000313" key="1">
    <source>
        <dbReference type="EMBL" id="AXI76530.1"/>
    </source>
</evidence>
<proteinExistence type="predicted"/>
<evidence type="ECO:0008006" key="3">
    <source>
        <dbReference type="Google" id="ProtNLM"/>
    </source>
</evidence>
<dbReference type="AlphaFoldDB" id="A0A345SS25"/>
<gene>
    <name evidence="1" type="ORF">C7M71_002630</name>
</gene>
<name>A0A345SS25_9ACTN</name>
<evidence type="ECO:0000313" key="2">
    <source>
        <dbReference type="Proteomes" id="UP000249340"/>
    </source>
</evidence>
<dbReference type="KEGG" id="stri:C7M71_002630"/>
<accession>A0A345SS25</accession>
<reference evidence="2" key="1">
    <citation type="submission" date="2018-07" db="EMBL/GenBank/DDBJ databases">
        <title>Streptacidiphilus bronchialis DSM 106435 chromosome.</title>
        <authorList>
            <person name="Batra D."/>
            <person name="Gulvik C.A."/>
        </authorList>
    </citation>
    <scope>NUCLEOTIDE SEQUENCE [LARGE SCALE GENOMIC DNA]</scope>
    <source>
        <strain evidence="2">DSM 106435</strain>
    </source>
</reference>
<dbReference type="Proteomes" id="UP000249340">
    <property type="component" value="Chromosome"/>
</dbReference>
<sequence>MLDAVLRYRRSPGRPSARDRKSERGLIQHYARAILRVSPLSRLTAAGFATWSPDGTPLDQTRFDRRQAAGLLSIDQPLLSGLVGGIANPPDAVSAGTAPIPGLLARNPMLREEGDRIRFLHRADGRSRLLGAVLNDGLATVLRLTALGPIPTEALIEQTALRLAIPPQEAEALVTAAARAQILVAGPVLDEQSADLLGDAEHALADRCPEAAPLLTRLRDALDLAARGSVTERTAALNRIEATEKQLNALSAAPARLRVNEDYLLAPRTVSRDGYDQPLRDLAAVARFYAMFDRHHDARSLLTRAFVDRFGSGGQAPLLDHAQDLVAEVRARQAALTEQTAADHGPADGSLAALLKTRADACTALGDRLLAARAEEELRFGADWLAELAAAVPDRFSADGASYGMLVQPAGDRLVVNACYPGHGQLTTRFLGQPQADPHGDPPDRLRRRLHALYGSDGPRLVEDHGLHGSNLNHRMRLLDRTMTARDWAAARLVHDPATDRLGLLDGDGAPVRVLSLGMKWIDAQPPALLLAVWLYGPSLVAFDPVERTHRARRDHDARTGGTTAYPRLVAGHCVLQRRRWYPGADLPAPAEPADEVSDLLAVTAWRARHDVPEQIVIKTPLWRMPGLDRDRDRDGSAPEAGTAAQIQQIVAARRREKPQYVDLASALMVRVLPRLMERRRMGYFEEALPEVRTGVHAAEWAVELDRLPSPPHPEGGPA</sequence>
<organism evidence="1 2">
    <name type="scientific">Peterkaempfera bronchialis</name>
    <dbReference type="NCBI Taxonomy" id="2126346"/>
    <lineage>
        <taxon>Bacteria</taxon>
        <taxon>Bacillati</taxon>
        <taxon>Actinomycetota</taxon>
        <taxon>Actinomycetes</taxon>
        <taxon>Kitasatosporales</taxon>
        <taxon>Streptomycetaceae</taxon>
        <taxon>Peterkaempfera</taxon>
    </lineage>
</organism>
<dbReference type="RefSeq" id="WP_111492651.1">
    <property type="nucleotide sequence ID" value="NZ_CP031264.1"/>
</dbReference>
<dbReference type="OrthoDB" id="2442707at2"/>